<dbReference type="InterPro" id="IPR029058">
    <property type="entry name" value="AB_hydrolase_fold"/>
</dbReference>
<keyword evidence="2" id="KW-0808">Transferase</keyword>
<dbReference type="Proteomes" id="UP000012174">
    <property type="component" value="Unassembled WGS sequence"/>
</dbReference>
<gene>
    <name evidence="2" type="ORF">UCREL1_3866</name>
</gene>
<protein>
    <submittedName>
        <fullName evidence="2">Putative homoserine o-acetyltransferase protein</fullName>
    </submittedName>
</protein>
<feature type="region of interest" description="Disordered" evidence="1">
    <location>
        <begin position="173"/>
        <end position="223"/>
    </location>
</feature>
<dbReference type="STRING" id="1287681.M7TR55"/>
<evidence type="ECO:0000313" key="2">
    <source>
        <dbReference type="EMBL" id="EMR69115.1"/>
    </source>
</evidence>
<dbReference type="SUPFAM" id="SSF53474">
    <property type="entry name" value="alpha/beta-Hydrolases"/>
    <property type="match status" value="1"/>
</dbReference>
<dbReference type="PANTHER" id="PTHR32268">
    <property type="entry name" value="HOMOSERINE O-ACETYLTRANSFERASE"/>
    <property type="match status" value="1"/>
</dbReference>
<dbReference type="InterPro" id="IPR008220">
    <property type="entry name" value="HAT_MetX-like"/>
</dbReference>
<feature type="compositionally biased region" description="Low complexity" evidence="1">
    <location>
        <begin position="196"/>
        <end position="214"/>
    </location>
</feature>
<dbReference type="KEGG" id="ela:UCREL1_3866"/>
<reference evidence="3" key="1">
    <citation type="journal article" date="2013" name="Genome Announc.">
        <title>Draft genome sequence of the grapevine dieback fungus Eutypa lata UCR-EL1.</title>
        <authorList>
            <person name="Blanco-Ulate B."/>
            <person name="Rolshausen P.E."/>
            <person name="Cantu D."/>
        </authorList>
    </citation>
    <scope>NUCLEOTIDE SEQUENCE [LARGE SCALE GENOMIC DNA]</scope>
    <source>
        <strain evidence="3">UCR-EL1</strain>
    </source>
</reference>
<dbReference type="OrthoDB" id="191364at2759"/>
<dbReference type="PIRSF" id="PIRSF000443">
    <property type="entry name" value="Homoser_Ac_trans"/>
    <property type="match status" value="1"/>
</dbReference>
<dbReference type="PANTHER" id="PTHR32268:SF11">
    <property type="entry name" value="HOMOSERINE O-ACETYLTRANSFERASE"/>
    <property type="match status" value="1"/>
</dbReference>
<dbReference type="GO" id="GO:0009086">
    <property type="term" value="P:methionine biosynthetic process"/>
    <property type="evidence" value="ECO:0007669"/>
    <property type="project" value="TreeGrafter"/>
</dbReference>
<dbReference type="AlphaFoldDB" id="M7TR55"/>
<dbReference type="GO" id="GO:0004414">
    <property type="term" value="F:homoserine O-acetyltransferase activity"/>
    <property type="evidence" value="ECO:0007669"/>
    <property type="project" value="TreeGrafter"/>
</dbReference>
<organism evidence="2 3">
    <name type="scientific">Eutypa lata (strain UCR-EL1)</name>
    <name type="common">Grapevine dieback disease fungus</name>
    <name type="synonym">Eutypa armeniacae</name>
    <dbReference type="NCBI Taxonomy" id="1287681"/>
    <lineage>
        <taxon>Eukaryota</taxon>
        <taxon>Fungi</taxon>
        <taxon>Dikarya</taxon>
        <taxon>Ascomycota</taxon>
        <taxon>Pezizomycotina</taxon>
        <taxon>Sordariomycetes</taxon>
        <taxon>Xylariomycetidae</taxon>
        <taxon>Xylariales</taxon>
        <taxon>Diatrypaceae</taxon>
        <taxon>Eutypa</taxon>
    </lineage>
</organism>
<dbReference type="HAMAP" id="MF_00296">
    <property type="entry name" value="MetX_acyltransf"/>
    <property type="match status" value="1"/>
</dbReference>
<name>M7TR55_EUTLA</name>
<dbReference type="eggNOG" id="ENOG502QRIX">
    <property type="taxonomic scope" value="Eukaryota"/>
</dbReference>
<evidence type="ECO:0000313" key="3">
    <source>
        <dbReference type="Proteomes" id="UP000012174"/>
    </source>
</evidence>
<proteinExistence type="inferred from homology"/>
<dbReference type="Gene3D" id="3.40.50.1820">
    <property type="entry name" value="alpha/beta hydrolase"/>
    <property type="match status" value="2"/>
</dbReference>
<sequence length="382" mass="41748">MAQLVEYNPCPENVYADLIKGQKFAVILSFELDTGDVLESCPIAYKTWGTLNEARDNVLVVCHALTGSSDISDWWNPLLGRGKVFDPAHFFIFCGNVLGSPYGRYVKSIIPIATAAHHSAWGISWAETQRQCIYSDPKFEDGYYDPVPEGQPAAGLAAARMVAMLTYRSSESFDTRFGRNPPRQKQAPIEPPLDLPRASTSVASSPASGSPAMAKTRRGRRDPSFSAQGYLHYQGQKFVQRFDANCYLHLTEKMDRHDIMVGRVEEAAEESDVAAPGNDGALRKLLARVAPGALVVSVETDALFLPQQQGRLAACLPEATLAVLKSTDGHDGFLLEFEQLNSLITKKLKSDFPRFYETVSGSCQDGDFLGLTGGSLTGEIEA</sequence>
<evidence type="ECO:0000256" key="1">
    <source>
        <dbReference type="SAM" id="MobiDB-lite"/>
    </source>
</evidence>
<keyword evidence="3" id="KW-1185">Reference proteome</keyword>
<dbReference type="EMBL" id="KB706129">
    <property type="protein sequence ID" value="EMR69115.1"/>
    <property type="molecule type" value="Genomic_DNA"/>
</dbReference>
<dbReference type="GO" id="GO:0009092">
    <property type="term" value="P:homoserine metabolic process"/>
    <property type="evidence" value="ECO:0007669"/>
    <property type="project" value="TreeGrafter"/>
</dbReference>
<accession>M7TR55</accession>
<dbReference type="HOGENOM" id="CLU_028760_5_0_1"/>
<dbReference type="OMA" id="VEWPLCA"/>